<accession>A0ABU1EDG6</accession>
<gene>
    <name evidence="1" type="ORF">RGC78_02590</name>
</gene>
<comment type="caution">
    <text evidence="1">The sequence shown here is derived from an EMBL/GenBank/DDBJ whole genome shotgun (WGS) entry which is preliminary data.</text>
</comment>
<sequence length="50" mass="5788">MLTIANYKFNNLSDKCALFKAFNESHEADIVNELSVVNNKIFNKYENNAF</sequence>
<dbReference type="EMBL" id="JAVJAN010000005">
    <property type="protein sequence ID" value="MDR5586348.1"/>
    <property type="molecule type" value="Genomic_DNA"/>
</dbReference>
<evidence type="ECO:0000313" key="2">
    <source>
        <dbReference type="Proteomes" id="UP001256646"/>
    </source>
</evidence>
<dbReference type="Proteomes" id="UP001256646">
    <property type="component" value="Unassembled WGS sequence"/>
</dbReference>
<organism evidence="1 2">
    <name type="scientific">Clostridium aquiflavi</name>
    <dbReference type="NCBI Taxonomy" id="3073603"/>
    <lineage>
        <taxon>Bacteria</taxon>
        <taxon>Bacillati</taxon>
        <taxon>Bacillota</taxon>
        <taxon>Clostridia</taxon>
        <taxon>Eubacteriales</taxon>
        <taxon>Clostridiaceae</taxon>
        <taxon>Clostridium</taxon>
    </lineage>
</organism>
<protein>
    <submittedName>
        <fullName evidence="1">Uncharacterized protein</fullName>
    </submittedName>
</protein>
<reference evidence="1 2" key="1">
    <citation type="submission" date="2023-09" db="EMBL/GenBank/DDBJ databases">
        <authorList>
            <person name="Zhai L."/>
        </authorList>
    </citation>
    <scope>NUCLEOTIDE SEQUENCE [LARGE SCALE GENOMIC DNA]</scope>
    <source>
        <strain evidence="1 2">5 N-1</strain>
    </source>
</reference>
<proteinExistence type="predicted"/>
<evidence type="ECO:0000313" key="1">
    <source>
        <dbReference type="EMBL" id="MDR5586348.1"/>
    </source>
</evidence>
<name>A0ABU1EDG6_9CLOT</name>
<keyword evidence="2" id="KW-1185">Reference proteome</keyword>